<dbReference type="SMART" id="SM00028">
    <property type="entry name" value="TPR"/>
    <property type="match status" value="3"/>
</dbReference>
<proteinExistence type="predicted"/>
<name>A0A1H4FXY7_9FLAO</name>
<keyword evidence="1" id="KW-0812">Transmembrane</keyword>
<gene>
    <name evidence="3" type="ORF">SAMN05443667_11590</name>
</gene>
<dbReference type="STRING" id="150146.SAMN05443667_11590"/>
<organism evidence="3 4">
    <name type="scientific">Flavobacterium gillisiae</name>
    <dbReference type="NCBI Taxonomy" id="150146"/>
    <lineage>
        <taxon>Bacteria</taxon>
        <taxon>Pseudomonadati</taxon>
        <taxon>Bacteroidota</taxon>
        <taxon>Flavobacteriia</taxon>
        <taxon>Flavobacteriales</taxon>
        <taxon>Flavobacteriaceae</taxon>
        <taxon>Flavobacterium</taxon>
    </lineage>
</organism>
<dbReference type="SMART" id="SM00342">
    <property type="entry name" value="HTH_ARAC"/>
    <property type="match status" value="1"/>
</dbReference>
<dbReference type="SUPFAM" id="SSF48452">
    <property type="entry name" value="TPR-like"/>
    <property type="match status" value="1"/>
</dbReference>
<dbReference type="InterPro" id="IPR011990">
    <property type="entry name" value="TPR-like_helical_dom_sf"/>
</dbReference>
<dbReference type="InterPro" id="IPR019734">
    <property type="entry name" value="TPR_rpt"/>
</dbReference>
<dbReference type="AlphaFoldDB" id="A0A1H4FXY7"/>
<evidence type="ECO:0000313" key="4">
    <source>
        <dbReference type="Proteomes" id="UP000198951"/>
    </source>
</evidence>
<dbReference type="Gene3D" id="1.10.10.60">
    <property type="entry name" value="Homeodomain-like"/>
    <property type="match status" value="1"/>
</dbReference>
<feature type="domain" description="HTH araC/xylS-type" evidence="2">
    <location>
        <begin position="457"/>
        <end position="549"/>
    </location>
</feature>
<evidence type="ECO:0000256" key="1">
    <source>
        <dbReference type="SAM" id="Phobius"/>
    </source>
</evidence>
<dbReference type="Pfam" id="PF13181">
    <property type="entry name" value="TPR_8"/>
    <property type="match status" value="1"/>
</dbReference>
<dbReference type="Proteomes" id="UP000198951">
    <property type="component" value="Unassembled WGS sequence"/>
</dbReference>
<dbReference type="OrthoDB" id="5295174at2"/>
<dbReference type="GO" id="GO:0003700">
    <property type="term" value="F:DNA-binding transcription factor activity"/>
    <property type="evidence" value="ECO:0007669"/>
    <property type="project" value="InterPro"/>
</dbReference>
<keyword evidence="1" id="KW-1133">Transmembrane helix</keyword>
<protein>
    <submittedName>
        <fullName evidence="3">Tetratricopeptide repeat-containing protein</fullName>
    </submittedName>
</protein>
<dbReference type="InterPro" id="IPR018060">
    <property type="entry name" value="HTH_AraC"/>
</dbReference>
<dbReference type="GO" id="GO:0043565">
    <property type="term" value="F:sequence-specific DNA binding"/>
    <property type="evidence" value="ECO:0007669"/>
    <property type="project" value="InterPro"/>
</dbReference>
<sequence>MKKFFILVLIGPMWMQSQNTSFIIPDSIQNRDFRYLENRIDHFNNDSARAAVYLFTYIQKAKRERNWEELKNGYQNIMHQSPASLRSVYADSMVYAAKKTKDNATIGSAFLSKGIVSFADKKHKEALDDYLIANEYISKTDDHYLIHKVKYNIAQLKSSMGFYDEAIVLLRECVKYYKKNDDRPYLNSLHSLGLSYNKIGNYGKCSQTNEEGIKESAKRALPQMGVYFRHSEGVNQYFIKNYQQAIDNLKSTMLEIQSNNDFANESVGNFYIGKSYWELKKKPKAIPYFNKVDKIFNSTQFIRKDLLETYVLLINHYKTKKEDKLHLYYIDQLLKAEGALRETNNYLVSKINKEYDNKTILFENQKLKKIADVQQSKKLIFIVLGTFIFLALLFVSYRNFKIKSMYKKKYDALMSKDLQPKKEYSKTLHAGIEDMNSFAVSELVTQLAKWEKANKFLQKDITLAKLAATFNSNTKYLSLVIYHYRKKNFIPYINDLKIDYMVEALKNSKQLQQYTNTALAEESGFSSTQRFATAFKTRTGMPTPYFIEELKKEEAKVVK</sequence>
<keyword evidence="1" id="KW-0472">Membrane</keyword>
<dbReference type="RefSeq" id="WP_091093266.1">
    <property type="nucleotide sequence ID" value="NZ_FNRD01000015.1"/>
</dbReference>
<dbReference type="Gene3D" id="1.25.40.10">
    <property type="entry name" value="Tetratricopeptide repeat domain"/>
    <property type="match status" value="2"/>
</dbReference>
<evidence type="ECO:0000259" key="2">
    <source>
        <dbReference type="PROSITE" id="PS01124"/>
    </source>
</evidence>
<reference evidence="4" key="1">
    <citation type="submission" date="2016-10" db="EMBL/GenBank/DDBJ databases">
        <authorList>
            <person name="Varghese N."/>
            <person name="Submissions S."/>
        </authorList>
    </citation>
    <scope>NUCLEOTIDE SEQUENCE [LARGE SCALE GENOMIC DNA]</scope>
    <source>
        <strain evidence="4">DSM 22376</strain>
    </source>
</reference>
<feature type="transmembrane region" description="Helical" evidence="1">
    <location>
        <begin position="379"/>
        <end position="400"/>
    </location>
</feature>
<accession>A0A1H4FXY7</accession>
<dbReference type="EMBL" id="FNRD01000015">
    <property type="protein sequence ID" value="SEB01967.1"/>
    <property type="molecule type" value="Genomic_DNA"/>
</dbReference>
<evidence type="ECO:0000313" key="3">
    <source>
        <dbReference type="EMBL" id="SEB01967.1"/>
    </source>
</evidence>
<keyword evidence="4" id="KW-1185">Reference proteome</keyword>
<dbReference type="PROSITE" id="PS01124">
    <property type="entry name" value="HTH_ARAC_FAMILY_2"/>
    <property type="match status" value="1"/>
</dbReference>